<feature type="compositionally biased region" description="Low complexity" evidence="1">
    <location>
        <begin position="11"/>
        <end position="29"/>
    </location>
</feature>
<dbReference type="AlphaFoldDB" id="A0A6J4TCE2"/>
<feature type="compositionally biased region" description="Basic and acidic residues" evidence="1">
    <location>
        <begin position="171"/>
        <end position="181"/>
    </location>
</feature>
<accession>A0A6J4TCE2</accession>
<feature type="region of interest" description="Disordered" evidence="1">
    <location>
        <begin position="1"/>
        <end position="137"/>
    </location>
</feature>
<feature type="compositionally biased region" description="Low complexity" evidence="1">
    <location>
        <begin position="313"/>
        <end position="329"/>
    </location>
</feature>
<sequence>ARPRPHRRPGSRPGAPGARGGAARQAGRGRLPEDHARRQVGRADGDGLGRRGAGQGRLRRRAPDPRHRPPRRPSPLRGAGDDPRAAPCRRGDLRAGGSLLRPAATRRADGGGPARAAGHDLRSAPARTARHDLRPRHRHVVRVPGGAGRQALPPGLRPRAARACAVRRPGRLGDRADVPEHRPRRRRGGCAAARHRKARGVHARFPSHRGHRHGAPPGPHFSGLLPDPPPDRGHPGLPGEQGRGHPAHRPQPPRLARARIARRTLHPRGDPRALRGQPRRSPRLLRPPREGAAGGRGVVALRPRPRRGRVLRPRAGAGRRAATGPRPGRGAPGGAGRRTERSIGSAGRHAAYGGL</sequence>
<feature type="non-terminal residue" evidence="2">
    <location>
        <position position="1"/>
    </location>
</feature>
<name>A0A6J4TCE2_9ACTN</name>
<feature type="compositionally biased region" description="Basic residues" evidence="1">
    <location>
        <begin position="1"/>
        <end position="10"/>
    </location>
</feature>
<feature type="compositionally biased region" description="Basic and acidic residues" evidence="1">
    <location>
        <begin position="79"/>
        <end position="93"/>
    </location>
</feature>
<protein>
    <submittedName>
        <fullName evidence="2">Uncharacterized protein</fullName>
    </submittedName>
</protein>
<organism evidence="2">
    <name type="scientific">uncultured Solirubrobacteraceae bacterium</name>
    <dbReference type="NCBI Taxonomy" id="1162706"/>
    <lineage>
        <taxon>Bacteria</taxon>
        <taxon>Bacillati</taxon>
        <taxon>Actinomycetota</taxon>
        <taxon>Thermoleophilia</taxon>
        <taxon>Solirubrobacterales</taxon>
        <taxon>Solirubrobacteraceae</taxon>
        <taxon>environmental samples</taxon>
    </lineage>
</organism>
<evidence type="ECO:0000313" key="2">
    <source>
        <dbReference type="EMBL" id="CAA9519510.1"/>
    </source>
</evidence>
<feature type="region of interest" description="Disordered" evidence="1">
    <location>
        <begin position="169"/>
        <end position="355"/>
    </location>
</feature>
<dbReference type="EMBL" id="CADCVR010000098">
    <property type="protein sequence ID" value="CAA9519510.1"/>
    <property type="molecule type" value="Genomic_DNA"/>
</dbReference>
<feature type="non-terminal residue" evidence="2">
    <location>
        <position position="355"/>
    </location>
</feature>
<feature type="compositionally biased region" description="Basic and acidic residues" evidence="1">
    <location>
        <begin position="30"/>
        <end position="49"/>
    </location>
</feature>
<feature type="compositionally biased region" description="Basic residues" evidence="1">
    <location>
        <begin position="256"/>
        <end position="266"/>
    </location>
</feature>
<proteinExistence type="predicted"/>
<feature type="compositionally biased region" description="Basic residues" evidence="1">
    <location>
        <begin position="303"/>
        <end position="312"/>
    </location>
</feature>
<evidence type="ECO:0000256" key="1">
    <source>
        <dbReference type="SAM" id="MobiDB-lite"/>
    </source>
</evidence>
<reference evidence="2" key="1">
    <citation type="submission" date="2020-02" db="EMBL/GenBank/DDBJ databases">
        <authorList>
            <person name="Meier V. D."/>
        </authorList>
    </citation>
    <scope>NUCLEOTIDE SEQUENCE</scope>
    <source>
        <strain evidence="2">AVDCRST_MAG53</strain>
    </source>
</reference>
<gene>
    <name evidence="2" type="ORF">AVDCRST_MAG53-3213</name>
</gene>
<feature type="compositionally biased region" description="Basic residues" evidence="1">
    <location>
        <begin position="182"/>
        <end position="214"/>
    </location>
</feature>